<dbReference type="SUPFAM" id="SSF90123">
    <property type="entry name" value="ABC transporter transmembrane region"/>
    <property type="match status" value="1"/>
</dbReference>
<evidence type="ECO:0000256" key="5">
    <source>
        <dbReference type="ARBA" id="ARBA00022989"/>
    </source>
</evidence>
<dbReference type="Gene3D" id="1.20.1560.10">
    <property type="entry name" value="ABC transporter type 1, transmembrane domain"/>
    <property type="match status" value="1"/>
</dbReference>
<dbReference type="InterPro" id="IPR039421">
    <property type="entry name" value="Type_1_exporter"/>
</dbReference>
<feature type="transmembrane region" description="Helical" evidence="7">
    <location>
        <begin position="28"/>
        <end position="50"/>
    </location>
</feature>
<feature type="transmembrane region" description="Helical" evidence="7">
    <location>
        <begin position="62"/>
        <end position="79"/>
    </location>
</feature>
<evidence type="ECO:0000256" key="4">
    <source>
        <dbReference type="ARBA" id="ARBA00022840"/>
    </source>
</evidence>
<feature type="domain" description="ABC transporter" evidence="8">
    <location>
        <begin position="341"/>
        <end position="547"/>
    </location>
</feature>
<dbReference type="SUPFAM" id="SSF52540">
    <property type="entry name" value="P-loop containing nucleoside triphosphate hydrolases"/>
    <property type="match status" value="1"/>
</dbReference>
<dbReference type="PANTHER" id="PTHR24221">
    <property type="entry name" value="ATP-BINDING CASSETTE SUB-FAMILY B"/>
    <property type="match status" value="1"/>
</dbReference>
<keyword evidence="2 7" id="KW-0812">Transmembrane</keyword>
<protein>
    <submittedName>
        <fullName evidence="10">Thiol reductant ABC exporter subunit CydC</fullName>
    </submittedName>
</protein>
<keyword evidence="11" id="KW-1185">Reference proteome</keyword>
<dbReference type="EMBL" id="JAUHPW010000011">
    <property type="protein sequence ID" value="MDN4476731.1"/>
    <property type="molecule type" value="Genomic_DNA"/>
</dbReference>
<keyword evidence="6 7" id="KW-0472">Membrane</keyword>
<proteinExistence type="predicted"/>
<keyword evidence="3" id="KW-0547">Nucleotide-binding</keyword>
<feature type="transmembrane region" description="Helical" evidence="7">
    <location>
        <begin position="136"/>
        <end position="161"/>
    </location>
</feature>
<keyword evidence="5 7" id="KW-1133">Transmembrane helix</keyword>
<evidence type="ECO:0000259" key="9">
    <source>
        <dbReference type="PROSITE" id="PS50929"/>
    </source>
</evidence>
<feature type="transmembrane region" description="Helical" evidence="7">
    <location>
        <begin position="167"/>
        <end position="185"/>
    </location>
</feature>
<evidence type="ECO:0000256" key="7">
    <source>
        <dbReference type="SAM" id="Phobius"/>
    </source>
</evidence>
<comment type="subcellular location">
    <subcellularLocation>
        <location evidence="1">Cell membrane</location>
        <topology evidence="1">Multi-pass membrane protein</topology>
    </subcellularLocation>
</comment>
<dbReference type="InterPro" id="IPR014223">
    <property type="entry name" value="ABC_CydC/D"/>
</dbReference>
<dbReference type="RefSeq" id="WP_301135384.1">
    <property type="nucleotide sequence ID" value="NZ_JAUHPW010000011.1"/>
</dbReference>
<name>A0ABT8GC64_9MICO</name>
<dbReference type="InterPro" id="IPR011527">
    <property type="entry name" value="ABC1_TM_dom"/>
</dbReference>
<dbReference type="PROSITE" id="PS50893">
    <property type="entry name" value="ABC_TRANSPORTER_2"/>
    <property type="match status" value="1"/>
</dbReference>
<evidence type="ECO:0000256" key="2">
    <source>
        <dbReference type="ARBA" id="ARBA00022692"/>
    </source>
</evidence>
<feature type="domain" description="ABC transmembrane type-1" evidence="9">
    <location>
        <begin position="28"/>
        <end position="309"/>
    </location>
</feature>
<reference evidence="10" key="1">
    <citation type="submission" date="2023-06" db="EMBL/GenBank/DDBJ databases">
        <title>Sysu t00192.</title>
        <authorList>
            <person name="Gao L."/>
            <person name="Fang B.-Z."/>
            <person name="Li W.-J."/>
        </authorList>
    </citation>
    <scope>NUCLEOTIDE SEQUENCE</scope>
    <source>
        <strain evidence="10">SYSU T00192</strain>
    </source>
</reference>
<evidence type="ECO:0000313" key="10">
    <source>
        <dbReference type="EMBL" id="MDN4476731.1"/>
    </source>
</evidence>
<evidence type="ECO:0000256" key="3">
    <source>
        <dbReference type="ARBA" id="ARBA00022741"/>
    </source>
</evidence>
<keyword evidence="4" id="KW-0067">ATP-binding</keyword>
<dbReference type="PROSITE" id="PS50929">
    <property type="entry name" value="ABC_TM1F"/>
    <property type="match status" value="1"/>
</dbReference>
<dbReference type="InterPro" id="IPR027417">
    <property type="entry name" value="P-loop_NTPase"/>
</dbReference>
<dbReference type="InterPro" id="IPR003593">
    <property type="entry name" value="AAA+_ATPase"/>
</dbReference>
<dbReference type="PANTHER" id="PTHR24221:SF654">
    <property type="entry name" value="ATP-BINDING CASSETTE SUB-FAMILY B MEMBER 6"/>
    <property type="match status" value="1"/>
</dbReference>
<feature type="transmembrane region" description="Helical" evidence="7">
    <location>
        <begin position="285"/>
        <end position="308"/>
    </location>
</feature>
<evidence type="ECO:0000256" key="6">
    <source>
        <dbReference type="ARBA" id="ARBA00023136"/>
    </source>
</evidence>
<gene>
    <name evidence="10" type="primary">cydC</name>
    <name evidence="10" type="ORF">QQX09_12795</name>
</gene>
<dbReference type="Pfam" id="PF00005">
    <property type="entry name" value="ABC_tran"/>
    <property type="match status" value="1"/>
</dbReference>
<dbReference type="Pfam" id="PF00664">
    <property type="entry name" value="ABC_membrane"/>
    <property type="match status" value="1"/>
</dbReference>
<evidence type="ECO:0000256" key="1">
    <source>
        <dbReference type="ARBA" id="ARBA00004651"/>
    </source>
</evidence>
<dbReference type="InterPro" id="IPR036640">
    <property type="entry name" value="ABC1_TM_sf"/>
</dbReference>
<organism evidence="10 11">
    <name type="scientific">Demequina litoralis</name>
    <dbReference type="NCBI Taxonomy" id="3051660"/>
    <lineage>
        <taxon>Bacteria</taxon>
        <taxon>Bacillati</taxon>
        <taxon>Actinomycetota</taxon>
        <taxon>Actinomycetes</taxon>
        <taxon>Micrococcales</taxon>
        <taxon>Demequinaceae</taxon>
        <taxon>Demequina</taxon>
    </lineage>
</organism>
<dbReference type="SMART" id="SM00382">
    <property type="entry name" value="AAA"/>
    <property type="match status" value="1"/>
</dbReference>
<feature type="transmembrane region" description="Helical" evidence="7">
    <location>
        <begin position="247"/>
        <end position="273"/>
    </location>
</feature>
<dbReference type="NCBIfam" id="TIGR02868">
    <property type="entry name" value="CydC"/>
    <property type="match status" value="1"/>
</dbReference>
<dbReference type="Gene3D" id="3.40.50.300">
    <property type="entry name" value="P-loop containing nucleotide triphosphate hydrolases"/>
    <property type="match status" value="1"/>
</dbReference>
<dbReference type="Proteomes" id="UP001172728">
    <property type="component" value="Unassembled WGS sequence"/>
</dbReference>
<comment type="caution">
    <text evidence="10">The sequence shown here is derived from an EMBL/GenBank/DDBJ whole genome shotgun (WGS) entry which is preliminary data.</text>
</comment>
<sequence length="547" mass="55630">MTRRTSDLSLLREAIRDTGVSRWAITRAILAGTMALGSAVGLAAVAAWLIAKAAQMPSPADVALAATIVRFFGISRGLFRYLERLASHDAALRGVVTLRERAYDRLARSGARTVLGLRRGDIVARMGADLDAIGDAVVRAIVPLGVAATVSAISVAIVAILLPTAGLALAVCLVLAGVVPAVLTARSARIAAVAGARAHAEVSAAALSAMDGATEHRVWGTLDDAAGALRDADRDAEHAHELAARPAAWAAGFQALFSGVALVALVALGVLAVRSGDLDGPSAAVVALLPLAAFEAVGAVPAAIMQYFRSAAAARRLAELVDEPGEDPATAPREAPAASSLALDALSVAWPGMTPTPPVSARVAPGQVLAVVGRSGVGKTTLLTTIAGALAPASGDVTLDGRPSSPADTGTVVAMTAEDAHVFGTTVLENLRVARGDVTEAEAWDALALVGLDAWVRGLPDGLHTELGAGGRSVSGGERRRLLLARAGLAPAPVALVDEPAEHLDDAGADALRAFVSRMRAEGRTVVLVTHDLSLLDLADSVVSLDD</sequence>
<evidence type="ECO:0000313" key="11">
    <source>
        <dbReference type="Proteomes" id="UP001172728"/>
    </source>
</evidence>
<evidence type="ECO:0000259" key="8">
    <source>
        <dbReference type="PROSITE" id="PS50893"/>
    </source>
</evidence>
<dbReference type="InterPro" id="IPR003439">
    <property type="entry name" value="ABC_transporter-like_ATP-bd"/>
</dbReference>
<accession>A0ABT8GC64</accession>